<feature type="domain" description="PIH1 N-terminal" evidence="4">
    <location>
        <begin position="26"/>
        <end position="184"/>
    </location>
</feature>
<dbReference type="PANTHER" id="PTHR22997:SF0">
    <property type="entry name" value="PIH1 DOMAIN-CONTAINING PROTEIN 1"/>
    <property type="match status" value="1"/>
</dbReference>
<dbReference type="GO" id="GO:0000492">
    <property type="term" value="P:box C/D snoRNP assembly"/>
    <property type="evidence" value="ECO:0007669"/>
    <property type="project" value="TreeGrafter"/>
</dbReference>
<evidence type="ECO:0000256" key="2">
    <source>
        <dbReference type="ARBA" id="ARBA00040540"/>
    </source>
</evidence>
<dbReference type="OrthoDB" id="5135119at2759"/>
<dbReference type="GO" id="GO:1990904">
    <property type="term" value="C:ribonucleoprotein complex"/>
    <property type="evidence" value="ECO:0007669"/>
    <property type="project" value="TreeGrafter"/>
</dbReference>
<evidence type="ECO:0000259" key="5">
    <source>
        <dbReference type="Pfam" id="PF18201"/>
    </source>
</evidence>
<dbReference type="EMBL" id="JACMRX010000003">
    <property type="protein sequence ID" value="KAF7992832.1"/>
    <property type="molecule type" value="Genomic_DNA"/>
</dbReference>
<gene>
    <name evidence="6" type="ORF">HCN44_005176</name>
</gene>
<accession>A0A834XUP8</accession>
<proteinExistence type="inferred from homology"/>
<evidence type="ECO:0000259" key="4">
    <source>
        <dbReference type="Pfam" id="PF08190"/>
    </source>
</evidence>
<comment type="similarity">
    <text evidence="1">Belongs to the PIH1 family.</text>
</comment>
<dbReference type="Proteomes" id="UP000639338">
    <property type="component" value="Unassembled WGS sequence"/>
</dbReference>
<comment type="function">
    <text evidence="3">Involved in the assembly of C/D box small nucleolar ribonucleoprotein (snoRNP) particles. Recruits the SWI/SNF complex to the core promoter of rRNA genes and enhances pre-rRNA transcription. Mediates interaction of TELO2 with the R2TP complex which is necessary for the stability of MTOR and SMG1. Positively regulates the assembly and activity of the mTORC1 complex.</text>
</comment>
<dbReference type="Pfam" id="PF08190">
    <property type="entry name" value="PIH1"/>
    <property type="match status" value="1"/>
</dbReference>
<evidence type="ECO:0000313" key="6">
    <source>
        <dbReference type="EMBL" id="KAF7992832.1"/>
    </source>
</evidence>
<name>A0A834XUP8_APHGI</name>
<dbReference type="InterPro" id="IPR012981">
    <property type="entry name" value="PIH1_N"/>
</dbReference>
<evidence type="ECO:0000313" key="7">
    <source>
        <dbReference type="Proteomes" id="UP000639338"/>
    </source>
</evidence>
<dbReference type="AlphaFoldDB" id="A0A834XUP8"/>
<dbReference type="GO" id="GO:0097255">
    <property type="term" value="C:R2TP complex"/>
    <property type="evidence" value="ECO:0007669"/>
    <property type="project" value="TreeGrafter"/>
</dbReference>
<dbReference type="InterPro" id="IPR050734">
    <property type="entry name" value="PIH1/Kintoun_subfamily"/>
</dbReference>
<dbReference type="Pfam" id="PF18201">
    <property type="entry name" value="PIH1_CS"/>
    <property type="match status" value="1"/>
</dbReference>
<dbReference type="GO" id="GO:0006364">
    <property type="term" value="P:rRNA processing"/>
    <property type="evidence" value="ECO:0007669"/>
    <property type="project" value="TreeGrafter"/>
</dbReference>
<reference evidence="6 7" key="1">
    <citation type="submission" date="2020-08" db="EMBL/GenBank/DDBJ databases">
        <title>Aphidius gifuensis genome sequencing and assembly.</title>
        <authorList>
            <person name="Du Z."/>
        </authorList>
    </citation>
    <scope>NUCLEOTIDE SEQUENCE [LARGE SCALE GENOMIC DNA]</scope>
    <source>
        <strain evidence="6">YNYX2018</strain>
        <tissue evidence="6">Adults</tissue>
    </source>
</reference>
<dbReference type="GO" id="GO:0005737">
    <property type="term" value="C:cytoplasm"/>
    <property type="evidence" value="ECO:0007669"/>
    <property type="project" value="TreeGrafter"/>
</dbReference>
<feature type="domain" description="PIH1D1/2/3 CS-like" evidence="5">
    <location>
        <begin position="233"/>
        <end position="300"/>
    </location>
</feature>
<evidence type="ECO:0000256" key="3">
    <source>
        <dbReference type="ARBA" id="ARBA00046233"/>
    </source>
</evidence>
<sequence>MTNPILEVDESIIKKNLLLPETIKEDEDIEKLLKTFDNNVPSKIITPNPGLVIKTKTDNNEKIFINICHTNEIPPPKNITEDELLKILDEEKPNWCIPMSVGHERHEDDKTGAKCLTYDIAINTSYFDKIKNEHTFFAFTVITMFSAIGEKNNRIIDGRNYVVLKNRKHIGKLHDHRVEKRNVKSMITNTSNKPLIEEITSTKNHDNTKNTITTTSKNTDYIILRKPKIGNAEKLIGYFKLPDECTLKDVKVDIGDDRIIIDASKYNYLIDLFVPYVIHQANVTANMDQHLNVLQLNMPVEII</sequence>
<organism evidence="6 7">
    <name type="scientific">Aphidius gifuensis</name>
    <name type="common">Parasitoid wasp</name>
    <dbReference type="NCBI Taxonomy" id="684658"/>
    <lineage>
        <taxon>Eukaryota</taxon>
        <taxon>Metazoa</taxon>
        <taxon>Ecdysozoa</taxon>
        <taxon>Arthropoda</taxon>
        <taxon>Hexapoda</taxon>
        <taxon>Insecta</taxon>
        <taxon>Pterygota</taxon>
        <taxon>Neoptera</taxon>
        <taxon>Endopterygota</taxon>
        <taxon>Hymenoptera</taxon>
        <taxon>Apocrita</taxon>
        <taxon>Ichneumonoidea</taxon>
        <taxon>Braconidae</taxon>
        <taxon>Aphidiinae</taxon>
        <taxon>Aphidius</taxon>
    </lineage>
</organism>
<dbReference type="InterPro" id="IPR041442">
    <property type="entry name" value="PIH1D1/2/3_CS-like"/>
</dbReference>
<protein>
    <recommendedName>
        <fullName evidence="2">PIH1 domain-containing protein 1</fullName>
    </recommendedName>
</protein>
<comment type="caution">
    <text evidence="6">The sequence shown here is derived from an EMBL/GenBank/DDBJ whole genome shotgun (WGS) entry which is preliminary data.</text>
</comment>
<dbReference type="PANTHER" id="PTHR22997">
    <property type="entry name" value="PIH1 DOMAIN-CONTAINING PROTEIN 1"/>
    <property type="match status" value="1"/>
</dbReference>
<evidence type="ECO:0000256" key="1">
    <source>
        <dbReference type="ARBA" id="ARBA00008511"/>
    </source>
</evidence>
<keyword evidence="7" id="KW-1185">Reference proteome</keyword>